<feature type="coiled-coil region" evidence="1">
    <location>
        <begin position="3"/>
        <end position="30"/>
    </location>
</feature>
<sequence>EKLTEVQATLSRTEQDLARERQENVVLRAKAKDDATQVAYVLEKMKVVAALQEGLRASIGNAGLDIGRTDQHVRDLDVRQLGQEREVGDANASLRDLGAAKDE</sequence>
<evidence type="ECO:0000313" key="2">
    <source>
        <dbReference type="EMBL" id="GFR49998.1"/>
    </source>
</evidence>
<dbReference type="AlphaFoldDB" id="A0AAD3HR25"/>
<proteinExistence type="predicted"/>
<dbReference type="Proteomes" id="UP001054857">
    <property type="component" value="Unassembled WGS sequence"/>
</dbReference>
<accession>A0AAD3HR25</accession>
<keyword evidence="1" id="KW-0175">Coiled coil</keyword>
<gene>
    <name evidence="2" type="ORF">Agub_g12146</name>
</gene>
<keyword evidence="3" id="KW-1185">Reference proteome</keyword>
<feature type="non-terminal residue" evidence="2">
    <location>
        <position position="103"/>
    </location>
</feature>
<name>A0AAD3HR25_9CHLO</name>
<protein>
    <submittedName>
        <fullName evidence="2">Uncharacterized protein</fullName>
    </submittedName>
</protein>
<feature type="non-terminal residue" evidence="2">
    <location>
        <position position="1"/>
    </location>
</feature>
<organism evidence="2 3">
    <name type="scientific">Astrephomene gubernaculifera</name>
    <dbReference type="NCBI Taxonomy" id="47775"/>
    <lineage>
        <taxon>Eukaryota</taxon>
        <taxon>Viridiplantae</taxon>
        <taxon>Chlorophyta</taxon>
        <taxon>core chlorophytes</taxon>
        <taxon>Chlorophyceae</taxon>
        <taxon>CS clade</taxon>
        <taxon>Chlamydomonadales</taxon>
        <taxon>Astrephomenaceae</taxon>
        <taxon>Astrephomene</taxon>
    </lineage>
</organism>
<reference evidence="2 3" key="1">
    <citation type="journal article" date="2021" name="Sci. Rep.">
        <title>Genome sequencing of the multicellular alga Astrephomene provides insights into convergent evolution of germ-soma differentiation.</title>
        <authorList>
            <person name="Yamashita S."/>
            <person name="Yamamoto K."/>
            <person name="Matsuzaki R."/>
            <person name="Suzuki S."/>
            <person name="Yamaguchi H."/>
            <person name="Hirooka S."/>
            <person name="Minakuchi Y."/>
            <person name="Miyagishima S."/>
            <person name="Kawachi M."/>
            <person name="Toyoda A."/>
            <person name="Nozaki H."/>
        </authorList>
    </citation>
    <scope>NUCLEOTIDE SEQUENCE [LARGE SCALE GENOMIC DNA]</scope>
    <source>
        <strain evidence="2 3">NIES-4017</strain>
    </source>
</reference>
<evidence type="ECO:0000256" key="1">
    <source>
        <dbReference type="SAM" id="Coils"/>
    </source>
</evidence>
<dbReference type="EMBL" id="BMAR01000034">
    <property type="protein sequence ID" value="GFR49998.1"/>
    <property type="molecule type" value="Genomic_DNA"/>
</dbReference>
<comment type="caution">
    <text evidence="2">The sequence shown here is derived from an EMBL/GenBank/DDBJ whole genome shotgun (WGS) entry which is preliminary data.</text>
</comment>
<evidence type="ECO:0000313" key="3">
    <source>
        <dbReference type="Proteomes" id="UP001054857"/>
    </source>
</evidence>